<dbReference type="InterPro" id="IPR036291">
    <property type="entry name" value="NAD(P)-bd_dom_sf"/>
</dbReference>
<dbReference type="PANTHER" id="PTHR24321:SF15">
    <property type="entry name" value="OXIDOREDUCTASE UCPA"/>
    <property type="match status" value="1"/>
</dbReference>
<dbReference type="Pfam" id="PF13561">
    <property type="entry name" value="adh_short_C2"/>
    <property type="match status" value="1"/>
</dbReference>
<dbReference type="CDD" id="cd05233">
    <property type="entry name" value="SDR_c"/>
    <property type="match status" value="1"/>
</dbReference>
<dbReference type="RefSeq" id="WP_077967157.1">
    <property type="nucleotide sequence ID" value="NZ_CP045178.1"/>
</dbReference>
<evidence type="ECO:0000259" key="3">
    <source>
        <dbReference type="SMART" id="SM00822"/>
    </source>
</evidence>
<proteinExistence type="inferred from homology"/>
<organism evidence="4 5">
    <name type="scientific">Streptomyces tsukubensis</name>
    <dbReference type="NCBI Taxonomy" id="83656"/>
    <lineage>
        <taxon>Bacteria</taxon>
        <taxon>Bacillati</taxon>
        <taxon>Actinomycetota</taxon>
        <taxon>Actinomycetes</taxon>
        <taxon>Kitasatosporales</taxon>
        <taxon>Streptomycetaceae</taxon>
        <taxon>Streptomyces</taxon>
    </lineage>
</organism>
<comment type="similarity">
    <text evidence="1">Belongs to the short-chain dehydrogenases/reductases (SDR) family.</text>
</comment>
<reference evidence="4 5" key="1">
    <citation type="submission" date="2017-02" db="EMBL/GenBank/DDBJ databases">
        <title>Draft Genome Sequence of Streptomyces tsukubaensis F601, a Producer of the immunosuppressant tacrolimus FK506.</title>
        <authorList>
            <person name="Zong G."/>
            <person name="Zhong C."/>
            <person name="Fu J."/>
            <person name="Qin R."/>
            <person name="Cao G."/>
        </authorList>
    </citation>
    <scope>NUCLEOTIDE SEQUENCE [LARGE SCALE GENOMIC DNA]</scope>
    <source>
        <strain evidence="4 5">F601</strain>
    </source>
</reference>
<dbReference type="PRINTS" id="PR00081">
    <property type="entry name" value="GDHRDH"/>
</dbReference>
<gene>
    <name evidence="4" type="ORF">B1H18_10985</name>
</gene>
<dbReference type="InterPro" id="IPR020904">
    <property type="entry name" value="Sc_DH/Rdtase_CS"/>
</dbReference>
<sequence length="269" mass="26599">MSTKTSTAPRTAASPASAPFADRTVLVTGAGAGIGRAVALAFAAGGASVAVAGRTPASLEETTALIAAAGGTAAAFTADVSDADSTRALVAAVVDRFGSLDIAVNNAGVFRGGAPLAELSDSDWRTLLDINVTGVFNSLRAEVELMRGQDDGGVIVNIASNLGAHSRSAGKTAYAMSKAAVSALSRGAALDHIGDGVRINAVSPGPVATTMSLMPGESEAERVVRMKEQSPLGRVSTLEEVAAAVLHLASPAAASFVGADLVIDGGATA</sequence>
<evidence type="ECO:0000256" key="2">
    <source>
        <dbReference type="ARBA" id="ARBA00023002"/>
    </source>
</evidence>
<keyword evidence="2" id="KW-0560">Oxidoreductase</keyword>
<feature type="domain" description="Ketoreductase" evidence="3">
    <location>
        <begin position="23"/>
        <end position="217"/>
    </location>
</feature>
<dbReference type="InterPro" id="IPR002347">
    <property type="entry name" value="SDR_fam"/>
</dbReference>
<dbReference type="InterPro" id="IPR057326">
    <property type="entry name" value="KR_dom"/>
</dbReference>
<evidence type="ECO:0000256" key="1">
    <source>
        <dbReference type="ARBA" id="ARBA00006484"/>
    </source>
</evidence>
<dbReference type="GO" id="GO:0016491">
    <property type="term" value="F:oxidoreductase activity"/>
    <property type="evidence" value="ECO:0007669"/>
    <property type="project" value="UniProtKB-KW"/>
</dbReference>
<dbReference type="SMART" id="SM00822">
    <property type="entry name" value="PKS_KR"/>
    <property type="match status" value="1"/>
</dbReference>
<protein>
    <submittedName>
        <fullName evidence="4">Short-chain dehydrogenase</fullName>
    </submittedName>
</protein>
<accession>A0A1V4ABZ4</accession>
<dbReference type="PRINTS" id="PR00080">
    <property type="entry name" value="SDRFAMILY"/>
</dbReference>
<dbReference type="EMBL" id="MVFC01000006">
    <property type="protein sequence ID" value="OON80891.1"/>
    <property type="molecule type" value="Genomic_DNA"/>
</dbReference>
<keyword evidence="5" id="KW-1185">Reference proteome</keyword>
<dbReference type="STRING" id="83656.B1H18_10985"/>
<evidence type="ECO:0000313" key="4">
    <source>
        <dbReference type="EMBL" id="OON80891.1"/>
    </source>
</evidence>
<dbReference type="PROSITE" id="PS00061">
    <property type="entry name" value="ADH_SHORT"/>
    <property type="match status" value="1"/>
</dbReference>
<comment type="caution">
    <text evidence="4">The sequence shown here is derived from an EMBL/GenBank/DDBJ whole genome shotgun (WGS) entry which is preliminary data.</text>
</comment>
<dbReference type="SUPFAM" id="SSF51735">
    <property type="entry name" value="NAD(P)-binding Rossmann-fold domains"/>
    <property type="match status" value="1"/>
</dbReference>
<dbReference type="FunFam" id="3.40.50.720:FF:000084">
    <property type="entry name" value="Short-chain dehydrogenase reductase"/>
    <property type="match status" value="1"/>
</dbReference>
<dbReference type="AlphaFoldDB" id="A0A1V4ABZ4"/>
<dbReference type="Gene3D" id="3.40.50.720">
    <property type="entry name" value="NAD(P)-binding Rossmann-like Domain"/>
    <property type="match status" value="1"/>
</dbReference>
<dbReference type="OrthoDB" id="7064009at2"/>
<evidence type="ECO:0000313" key="5">
    <source>
        <dbReference type="Proteomes" id="UP000190539"/>
    </source>
</evidence>
<dbReference type="Proteomes" id="UP000190539">
    <property type="component" value="Unassembled WGS sequence"/>
</dbReference>
<name>A0A1V4ABZ4_9ACTN</name>
<dbReference type="PANTHER" id="PTHR24321">
    <property type="entry name" value="DEHYDROGENASES, SHORT CHAIN"/>
    <property type="match status" value="1"/>
</dbReference>